<evidence type="ECO:0000313" key="1">
    <source>
        <dbReference type="EMBL" id="GIU44644.1"/>
    </source>
</evidence>
<dbReference type="OrthoDB" id="6465020at2"/>
<accession>A0A1E5IV17</accession>
<evidence type="ECO:0000313" key="3">
    <source>
        <dbReference type="Proteomes" id="UP000095230"/>
    </source>
</evidence>
<dbReference type="EMBL" id="BPEU01000028">
    <property type="protein sequence ID" value="GIU44644.1"/>
    <property type="molecule type" value="Genomic_DNA"/>
</dbReference>
<dbReference type="Proteomes" id="UP000095230">
    <property type="component" value="Unassembled WGS sequence"/>
</dbReference>
<sequence>MNQSVIFTDTTDWAAGLTSVHFIAQQQGMNISCYISLTSLSELSGQVIEEPASALVVFEQYRFDIEDKAEALIEIEAFDEQGRIFIR</sequence>
<dbReference type="Pfam" id="PF07369">
    <property type="entry name" value="DUF1488"/>
    <property type="match status" value="1"/>
</dbReference>
<protein>
    <submittedName>
        <fullName evidence="2">Transcriptional regulator</fullName>
    </submittedName>
</protein>
<dbReference type="RefSeq" id="WP_028764702.1">
    <property type="nucleotide sequence ID" value="NZ_BPEU01000028.1"/>
</dbReference>
<organism evidence="2 3">
    <name type="scientific">Shewanella colwelliana</name>
    <name type="common">Alteromonas colwelliana</name>
    <dbReference type="NCBI Taxonomy" id="23"/>
    <lineage>
        <taxon>Bacteria</taxon>
        <taxon>Pseudomonadati</taxon>
        <taxon>Pseudomonadota</taxon>
        <taxon>Gammaproteobacteria</taxon>
        <taxon>Alteromonadales</taxon>
        <taxon>Shewanellaceae</taxon>
        <taxon>Shewanella</taxon>
    </lineage>
</organism>
<name>A0A1E5IV17_SHECO</name>
<dbReference type="InterPro" id="IPR009962">
    <property type="entry name" value="DUF1488"/>
</dbReference>
<reference evidence="2 3" key="1">
    <citation type="submission" date="2016-07" db="EMBL/GenBank/DDBJ databases">
        <title>Whole-genome of two Shewanella species isolated from a digestive organ of sea cucumber Apostichopus japonicus Selenka 1867.</title>
        <authorList>
            <person name="Hong H.-H."/>
            <person name="Choi H."/>
            <person name="Cheon S."/>
            <person name="Oh J.-S."/>
            <person name="Lee H.-G."/>
            <person name="Park C."/>
        </authorList>
    </citation>
    <scope>NUCLEOTIDE SEQUENCE [LARGE SCALE GENOMIC DNA]</scope>
    <source>
        <strain evidence="2 3">CSB03KR</strain>
    </source>
</reference>
<dbReference type="Proteomes" id="UP000773469">
    <property type="component" value="Unassembled WGS sequence"/>
</dbReference>
<dbReference type="AlphaFoldDB" id="A0A1E5IV17"/>
<dbReference type="EMBL" id="MCBT01000023">
    <property type="protein sequence ID" value="OEG74297.1"/>
    <property type="molecule type" value="Genomic_DNA"/>
</dbReference>
<dbReference type="Gene3D" id="3.30.160.140">
    <property type="entry name" value="Shew3726-like"/>
    <property type="match status" value="1"/>
</dbReference>
<evidence type="ECO:0000313" key="2">
    <source>
        <dbReference type="EMBL" id="OEG74297.1"/>
    </source>
</evidence>
<reference evidence="1 4" key="2">
    <citation type="submission" date="2021-05" db="EMBL/GenBank/DDBJ databases">
        <title>Molecular characterization for Shewanella algae harboring chromosomal blaOXA-55-like strains isolated from clinical and environment sample.</title>
        <authorList>
            <person name="Ohama Y."/>
            <person name="Aoki K."/>
            <person name="Harada S."/>
            <person name="Moriya K."/>
            <person name="Ishii Y."/>
            <person name="Tateda K."/>
        </authorList>
    </citation>
    <scope>NUCLEOTIDE SEQUENCE [LARGE SCALE GENOMIC DNA]</scope>
    <source>
        <strain evidence="1 4">MBTL60-118</strain>
    </source>
</reference>
<proteinExistence type="predicted"/>
<gene>
    <name evidence="2" type="ORF">BEL05_08120</name>
    <name evidence="1" type="ORF">TUM3794_33100</name>
</gene>
<dbReference type="SUPFAM" id="SSF160272">
    <property type="entry name" value="Shew3726-like"/>
    <property type="match status" value="1"/>
</dbReference>
<dbReference type="STRING" id="23.BEL05_08120"/>
<comment type="caution">
    <text evidence="2">The sequence shown here is derived from an EMBL/GenBank/DDBJ whole genome shotgun (WGS) entry which is preliminary data.</text>
</comment>
<keyword evidence="4" id="KW-1185">Reference proteome</keyword>
<evidence type="ECO:0000313" key="4">
    <source>
        <dbReference type="Proteomes" id="UP000773469"/>
    </source>
</evidence>
<dbReference type="InterPro" id="IPR036692">
    <property type="entry name" value="Shew3726-like_sf"/>
</dbReference>